<dbReference type="RefSeq" id="XP_029231444.1">
    <property type="nucleotide sequence ID" value="XM_029368450.1"/>
</dbReference>
<feature type="compositionally biased region" description="Basic and acidic residues" evidence="2">
    <location>
        <begin position="200"/>
        <end position="219"/>
    </location>
</feature>
<dbReference type="Proteomes" id="UP000284403">
    <property type="component" value="Unassembled WGS sequence"/>
</dbReference>
<name>A0A3R7LFG1_9TRYP</name>
<gene>
    <name evidence="3" type="ORF">Tco025E_01512</name>
</gene>
<feature type="coiled-coil region" evidence="1">
    <location>
        <begin position="549"/>
        <end position="583"/>
    </location>
</feature>
<feature type="compositionally biased region" description="Basic and acidic residues" evidence="2">
    <location>
        <begin position="765"/>
        <end position="786"/>
    </location>
</feature>
<feature type="compositionally biased region" description="Basic and acidic residues" evidence="2">
    <location>
        <begin position="467"/>
        <end position="476"/>
    </location>
</feature>
<sequence length="786" mass="85798">MFRCVRRLGSKPTAARHRALQAAMRTVSYSALAPNGQSAHADEGKALLASICPAYKTTALAQLLQKSLPSTANVLTIDGTAGDASSSAASVLRFVITCDEEVSKLQRNPEHSHPLLVLVQTSLDKDDAEANEFVLSTALQQRDRFKSATAVVLDVKQSAVAKSILKSLRGKRLEAKKEEEAAEVPAGATPSAVANAAVGDQREAAAVDGSERGTERQSPEVKAAAKTSPPKKSSATTPTTATTTTSEPKLSASGKKGAKSTKVGDKTNADGSRSLSYTPPPGVAKGRFTSVPSTRKDTRESLQQMFRSSLAAPFQPPKQVERALFSGYVDKVRIADMMNLPVYGSGEVYALYYRLTGAGACRTPLITITQIFEEECRRKGGKKTKNMEALTTPRVPVLLLLGASFLIAEDAALMRQEYQKTLEQSLSPLADVAVVVVPTCFTEKNVLFALRSASIEAAGEASQEQQGYKEVHEEGGKVVPPSTLRRRGQDAGQLASESLSENVLRSVVANALEEVALRHEKSTDHLVSTLNKLVEYWSRERVIELMEGLQSEREALIDATKEFEHVQRQLRHTQEVMEALRTEVKSIGDKIEQRPTADAGAASGDMYDLVDCTRRLEERLAEYVSALPSKEQFSLDVREDLEDVQKTLLRQLDQTLSKKLKIMHEDQQRGLQQLLEGSSSGNEGGQQLTQRVLQELPERIESAMEKALKSFSQDSDERTRSVLERQQEVAHSQLSAFCDRLCQTVEAGQGRVERVVSELMSTKSDGNDTARAEQSKPPELDDAMTR</sequence>
<evidence type="ECO:0000256" key="2">
    <source>
        <dbReference type="SAM" id="MobiDB-lite"/>
    </source>
</evidence>
<evidence type="ECO:0000313" key="3">
    <source>
        <dbReference type="EMBL" id="RNF26238.1"/>
    </source>
</evidence>
<feature type="compositionally biased region" description="Low complexity" evidence="2">
    <location>
        <begin position="222"/>
        <end position="255"/>
    </location>
</feature>
<feature type="region of interest" description="Disordered" evidence="2">
    <location>
        <begin position="760"/>
        <end position="786"/>
    </location>
</feature>
<organism evidence="3 4">
    <name type="scientific">Trypanosoma conorhini</name>
    <dbReference type="NCBI Taxonomy" id="83891"/>
    <lineage>
        <taxon>Eukaryota</taxon>
        <taxon>Discoba</taxon>
        <taxon>Euglenozoa</taxon>
        <taxon>Kinetoplastea</taxon>
        <taxon>Metakinetoplastina</taxon>
        <taxon>Trypanosomatida</taxon>
        <taxon>Trypanosomatidae</taxon>
        <taxon>Trypanosoma</taxon>
    </lineage>
</organism>
<feature type="region of interest" description="Disordered" evidence="2">
    <location>
        <begin position="174"/>
        <end position="301"/>
    </location>
</feature>
<proteinExistence type="predicted"/>
<accession>A0A3R7LFG1</accession>
<keyword evidence="4" id="KW-1185">Reference proteome</keyword>
<comment type="caution">
    <text evidence="3">The sequence shown here is derived from an EMBL/GenBank/DDBJ whole genome shotgun (WGS) entry which is preliminary data.</text>
</comment>
<evidence type="ECO:0000313" key="4">
    <source>
        <dbReference type="Proteomes" id="UP000284403"/>
    </source>
</evidence>
<reference evidence="3 4" key="1">
    <citation type="journal article" date="2018" name="BMC Genomics">
        <title>Genomic comparison of Trypanosoma conorhini and Trypanosoma rangeli to Trypanosoma cruzi strains of high and low virulence.</title>
        <authorList>
            <person name="Bradwell K.R."/>
            <person name="Koparde V.N."/>
            <person name="Matveyev A.V."/>
            <person name="Serrano M.G."/>
            <person name="Alves J.M."/>
            <person name="Parikh H."/>
            <person name="Huang B."/>
            <person name="Lee V."/>
            <person name="Espinosa-Alvarez O."/>
            <person name="Ortiz P.A."/>
            <person name="Costa-Martins A.G."/>
            <person name="Teixeira M.M."/>
            <person name="Buck G.A."/>
        </authorList>
    </citation>
    <scope>NUCLEOTIDE SEQUENCE [LARGE SCALE GENOMIC DNA]</scope>
    <source>
        <strain evidence="3 4">025E</strain>
    </source>
</reference>
<evidence type="ECO:0000256" key="1">
    <source>
        <dbReference type="SAM" id="Coils"/>
    </source>
</evidence>
<feature type="region of interest" description="Disordered" evidence="2">
    <location>
        <begin position="461"/>
        <end position="491"/>
    </location>
</feature>
<protein>
    <submittedName>
        <fullName evidence="3">Uncharacterized protein</fullName>
    </submittedName>
</protein>
<keyword evidence="1" id="KW-0175">Coiled coil</keyword>
<dbReference type="EMBL" id="MKKU01000051">
    <property type="protein sequence ID" value="RNF26238.1"/>
    <property type="molecule type" value="Genomic_DNA"/>
</dbReference>
<dbReference type="OrthoDB" id="273813at2759"/>
<dbReference type="GeneID" id="40315123"/>
<dbReference type="AlphaFoldDB" id="A0A3R7LFG1"/>